<proteinExistence type="predicted"/>
<dbReference type="EMBL" id="RXIC02000022">
    <property type="protein sequence ID" value="KAB1217018.1"/>
    <property type="molecule type" value="Genomic_DNA"/>
</dbReference>
<evidence type="ECO:0000256" key="1">
    <source>
        <dbReference type="SAM" id="SignalP"/>
    </source>
</evidence>
<feature type="chain" id="PRO_5025518946" evidence="1">
    <location>
        <begin position="30"/>
        <end position="129"/>
    </location>
</feature>
<name>A0A6A1VZN5_9ROSI</name>
<keyword evidence="3" id="KW-1185">Reference proteome</keyword>
<evidence type="ECO:0000313" key="2">
    <source>
        <dbReference type="EMBL" id="KAB1217018.1"/>
    </source>
</evidence>
<reference evidence="2 3" key="1">
    <citation type="journal article" date="2019" name="Plant Biotechnol. J.">
        <title>The red bayberry genome and genetic basis of sex determination.</title>
        <authorList>
            <person name="Jia H.M."/>
            <person name="Jia H.J."/>
            <person name="Cai Q.L."/>
            <person name="Wang Y."/>
            <person name="Zhao H.B."/>
            <person name="Yang W.F."/>
            <person name="Wang G.Y."/>
            <person name="Li Y.H."/>
            <person name="Zhan D.L."/>
            <person name="Shen Y.T."/>
            <person name="Niu Q.F."/>
            <person name="Chang L."/>
            <person name="Qiu J."/>
            <person name="Zhao L."/>
            <person name="Xie H.B."/>
            <person name="Fu W.Y."/>
            <person name="Jin J."/>
            <person name="Li X.W."/>
            <person name="Jiao Y."/>
            <person name="Zhou C.C."/>
            <person name="Tu T."/>
            <person name="Chai C.Y."/>
            <person name="Gao J.L."/>
            <person name="Fan L.J."/>
            <person name="van de Weg E."/>
            <person name="Wang J.Y."/>
            <person name="Gao Z.S."/>
        </authorList>
    </citation>
    <scope>NUCLEOTIDE SEQUENCE [LARGE SCALE GENOMIC DNA]</scope>
    <source>
        <tissue evidence="2">Leaves</tissue>
    </source>
</reference>
<dbReference type="AlphaFoldDB" id="A0A6A1VZN5"/>
<protein>
    <submittedName>
        <fullName evidence="2">Uncharacterized protein</fullName>
    </submittedName>
</protein>
<keyword evidence="1" id="KW-0732">Signal</keyword>
<evidence type="ECO:0000313" key="3">
    <source>
        <dbReference type="Proteomes" id="UP000516437"/>
    </source>
</evidence>
<accession>A0A6A1VZN5</accession>
<gene>
    <name evidence="2" type="ORF">CJ030_MR4G021303</name>
</gene>
<sequence length="129" mass="14557">MDKKAVKRFGVQMMLVLVLIILVQVPAQADDNPFFSLVSPNLAPYFPPFPLPSPNYIPAAPRHDATGAEAIAQKECREECEDKLHPCDIEKLGALKFWLEKCIEDCLKPYAINKLLLSSLSDDNFDDYF</sequence>
<feature type="signal peptide" evidence="1">
    <location>
        <begin position="1"/>
        <end position="29"/>
    </location>
</feature>
<organism evidence="2 3">
    <name type="scientific">Morella rubra</name>
    <name type="common">Chinese bayberry</name>
    <dbReference type="NCBI Taxonomy" id="262757"/>
    <lineage>
        <taxon>Eukaryota</taxon>
        <taxon>Viridiplantae</taxon>
        <taxon>Streptophyta</taxon>
        <taxon>Embryophyta</taxon>
        <taxon>Tracheophyta</taxon>
        <taxon>Spermatophyta</taxon>
        <taxon>Magnoliopsida</taxon>
        <taxon>eudicotyledons</taxon>
        <taxon>Gunneridae</taxon>
        <taxon>Pentapetalae</taxon>
        <taxon>rosids</taxon>
        <taxon>fabids</taxon>
        <taxon>Fagales</taxon>
        <taxon>Myricaceae</taxon>
        <taxon>Morella</taxon>
    </lineage>
</organism>
<comment type="caution">
    <text evidence="2">The sequence shown here is derived from an EMBL/GenBank/DDBJ whole genome shotgun (WGS) entry which is preliminary data.</text>
</comment>
<dbReference type="Proteomes" id="UP000516437">
    <property type="component" value="Chromosome 4"/>
</dbReference>